<sequence>MIREERQANIIEILNKQGYIKTEELADILSVTGMTIRRDISEMEKSHQLKRIRGGVESITVSKREKTTKEKEALNSNLKRQIATKIGSLLNEGQSIFIGAGTTINMLLPKLLGKNLHVITNNLGAFTYLIDNNEDAMLTGGKLHKITGEFYGEIAAHSFDNLILDYSIGSTNGIYNQNVTTANTGEGHIQTEAFKHSKKIIIVADHTKFDESDMNTFIKADEVDRIVTDNEISASVKEKYSKYFKII</sequence>
<dbReference type="OrthoDB" id="9798651at2"/>
<evidence type="ECO:0000256" key="6">
    <source>
        <dbReference type="ARBA" id="ARBA00024937"/>
    </source>
</evidence>
<dbReference type="SUPFAM" id="SSF100950">
    <property type="entry name" value="NagB/RpiA/CoA transferase-like"/>
    <property type="match status" value="1"/>
</dbReference>
<dbReference type="EMBL" id="CP019323">
    <property type="protein sequence ID" value="APX71535.1"/>
    <property type="molecule type" value="Genomic_DNA"/>
</dbReference>
<feature type="domain" description="HTH deoR-type" evidence="7">
    <location>
        <begin position="3"/>
        <end position="58"/>
    </location>
</feature>
<organism evidence="8 9">
    <name type="scientific">Companilactobacillus allii</name>
    <dbReference type="NCBI Taxonomy" id="1847728"/>
    <lineage>
        <taxon>Bacteria</taxon>
        <taxon>Bacillati</taxon>
        <taxon>Bacillota</taxon>
        <taxon>Bacilli</taxon>
        <taxon>Lactobacillales</taxon>
        <taxon>Lactobacillaceae</taxon>
        <taxon>Companilactobacillus</taxon>
    </lineage>
</organism>
<evidence type="ECO:0000256" key="3">
    <source>
        <dbReference type="ARBA" id="ARBA00023015"/>
    </source>
</evidence>
<dbReference type="Gene3D" id="3.40.50.1360">
    <property type="match status" value="1"/>
</dbReference>
<dbReference type="Proteomes" id="UP000187499">
    <property type="component" value="Chromosome"/>
</dbReference>
<dbReference type="PANTHER" id="PTHR30363:SF4">
    <property type="entry name" value="GLYCEROL-3-PHOSPHATE REGULON REPRESSOR"/>
    <property type="match status" value="1"/>
</dbReference>
<dbReference type="InterPro" id="IPR036390">
    <property type="entry name" value="WH_DNA-bd_sf"/>
</dbReference>
<dbReference type="GO" id="GO:0003677">
    <property type="term" value="F:DNA binding"/>
    <property type="evidence" value="ECO:0007669"/>
    <property type="project" value="UniProtKB-KW"/>
</dbReference>
<dbReference type="AlphaFoldDB" id="A0A1P8Q133"/>
<dbReference type="InterPro" id="IPR036388">
    <property type="entry name" value="WH-like_DNA-bd_sf"/>
</dbReference>
<evidence type="ECO:0000256" key="2">
    <source>
        <dbReference type="ARBA" id="ARBA00022491"/>
    </source>
</evidence>
<dbReference type="PROSITE" id="PS51000">
    <property type="entry name" value="HTH_DEOR_2"/>
    <property type="match status" value="1"/>
</dbReference>
<accession>A0A1P8Q133</accession>
<keyword evidence="9" id="KW-1185">Reference proteome</keyword>
<keyword evidence="3" id="KW-0805">Transcription regulation</keyword>
<evidence type="ECO:0000256" key="1">
    <source>
        <dbReference type="ARBA" id="ARBA00021390"/>
    </source>
</evidence>
<dbReference type="Pfam" id="PF00455">
    <property type="entry name" value="DeoRC"/>
    <property type="match status" value="1"/>
</dbReference>
<reference evidence="9" key="1">
    <citation type="submission" date="2016-12" db="EMBL/GenBank/DDBJ databases">
        <authorList>
            <person name="Jung M.Y."/>
            <person name="Lee S.H."/>
        </authorList>
    </citation>
    <scope>NUCLEOTIDE SEQUENCE [LARGE SCALE GENOMIC DNA]</scope>
    <source>
        <strain evidence="9">WiKim39</strain>
    </source>
</reference>
<name>A0A1P8Q133_9LACO</name>
<dbReference type="SMART" id="SM00420">
    <property type="entry name" value="HTH_DEOR"/>
    <property type="match status" value="1"/>
</dbReference>
<dbReference type="RefSeq" id="WP_076614039.1">
    <property type="nucleotide sequence ID" value="NZ_CP019323.1"/>
</dbReference>
<dbReference type="GO" id="GO:0003700">
    <property type="term" value="F:DNA-binding transcription factor activity"/>
    <property type="evidence" value="ECO:0007669"/>
    <property type="project" value="InterPro"/>
</dbReference>
<dbReference type="InterPro" id="IPR037171">
    <property type="entry name" value="NagB/RpiA_transferase-like"/>
</dbReference>
<comment type="function">
    <text evidence="6">Repressor of the lactose catabolism operon. Galactose-6-phosphate is the inducer.</text>
</comment>
<gene>
    <name evidence="8" type="ORF">BTM29_02715</name>
</gene>
<dbReference type="PROSITE" id="PS00894">
    <property type="entry name" value="HTH_DEOR_1"/>
    <property type="match status" value="1"/>
</dbReference>
<dbReference type="InterPro" id="IPR001034">
    <property type="entry name" value="DeoR_HTH"/>
</dbReference>
<dbReference type="Gene3D" id="1.10.10.10">
    <property type="entry name" value="Winged helix-like DNA-binding domain superfamily/Winged helix DNA-binding domain"/>
    <property type="match status" value="1"/>
</dbReference>
<dbReference type="SMART" id="SM01134">
    <property type="entry name" value="DeoRC"/>
    <property type="match status" value="1"/>
</dbReference>
<evidence type="ECO:0000313" key="9">
    <source>
        <dbReference type="Proteomes" id="UP000187499"/>
    </source>
</evidence>
<dbReference type="InterPro" id="IPR018356">
    <property type="entry name" value="Tscrpt_reg_HTH_DeoR_CS"/>
</dbReference>
<keyword evidence="4" id="KW-0238">DNA-binding</keyword>
<dbReference type="Pfam" id="PF08220">
    <property type="entry name" value="HTH_DeoR"/>
    <property type="match status" value="1"/>
</dbReference>
<keyword evidence="2" id="KW-0678">Repressor</keyword>
<evidence type="ECO:0000313" key="8">
    <source>
        <dbReference type="EMBL" id="APX71535.1"/>
    </source>
</evidence>
<evidence type="ECO:0000256" key="5">
    <source>
        <dbReference type="ARBA" id="ARBA00023163"/>
    </source>
</evidence>
<keyword evidence="5" id="KW-0804">Transcription</keyword>
<dbReference type="KEGG" id="lalw:BTM29_02715"/>
<dbReference type="InterPro" id="IPR014036">
    <property type="entry name" value="DeoR-like_C"/>
</dbReference>
<evidence type="ECO:0000259" key="7">
    <source>
        <dbReference type="PROSITE" id="PS51000"/>
    </source>
</evidence>
<dbReference type="PRINTS" id="PR00037">
    <property type="entry name" value="HTHLACR"/>
</dbReference>
<evidence type="ECO:0000256" key="4">
    <source>
        <dbReference type="ARBA" id="ARBA00023125"/>
    </source>
</evidence>
<protein>
    <recommendedName>
        <fullName evidence="1">Lactose phosphotransferase system repressor</fullName>
    </recommendedName>
</protein>
<dbReference type="PANTHER" id="PTHR30363">
    <property type="entry name" value="HTH-TYPE TRANSCRIPTIONAL REGULATOR SRLR-RELATED"/>
    <property type="match status" value="1"/>
</dbReference>
<dbReference type="InterPro" id="IPR050313">
    <property type="entry name" value="Carb_Metab_HTH_regulators"/>
</dbReference>
<dbReference type="SUPFAM" id="SSF46785">
    <property type="entry name" value="Winged helix' DNA-binding domain"/>
    <property type="match status" value="1"/>
</dbReference>
<dbReference type="STRING" id="1847728.BTM29_02715"/>
<proteinExistence type="predicted"/>